<dbReference type="AlphaFoldDB" id="A0A7W8UGT8"/>
<evidence type="ECO:0000313" key="1">
    <source>
        <dbReference type="EMBL" id="MBB5537900.1"/>
    </source>
</evidence>
<reference evidence="1 2" key="1">
    <citation type="submission" date="2020-08" db="EMBL/GenBank/DDBJ databases">
        <title>Genomic Encyclopedia of Type Strains, Phase IV (KMG-V): Genome sequencing to study the core and pangenomes of soil and plant-associated prokaryotes.</title>
        <authorList>
            <person name="Whitman W."/>
        </authorList>
    </citation>
    <scope>NUCLEOTIDE SEQUENCE [LARGE SCALE GENOMIC DNA]</scope>
    <source>
        <strain evidence="1 2">SEMIA 4084</strain>
    </source>
</reference>
<gene>
    <name evidence="1" type="ORF">GGD55_004621</name>
</gene>
<dbReference type="Proteomes" id="UP000585507">
    <property type="component" value="Unassembled WGS sequence"/>
</dbReference>
<organism evidence="1 2">
    <name type="scientific">Rhizobium giardinii</name>
    <dbReference type="NCBI Taxonomy" id="56731"/>
    <lineage>
        <taxon>Bacteria</taxon>
        <taxon>Pseudomonadati</taxon>
        <taxon>Pseudomonadota</taxon>
        <taxon>Alphaproteobacteria</taxon>
        <taxon>Hyphomicrobiales</taxon>
        <taxon>Rhizobiaceae</taxon>
        <taxon>Rhizobium/Agrobacterium group</taxon>
        <taxon>Rhizobium</taxon>
    </lineage>
</organism>
<accession>A0A7W8UGT8</accession>
<name>A0A7W8UGT8_9HYPH</name>
<sequence>MYDKAGSEGHARVISGDLTVVNDPRMIEALEVLRRV</sequence>
<dbReference type="EMBL" id="JACHBK010000011">
    <property type="protein sequence ID" value="MBB5537900.1"/>
    <property type="molecule type" value="Genomic_DNA"/>
</dbReference>
<keyword evidence="2" id="KW-1185">Reference proteome</keyword>
<comment type="caution">
    <text evidence="1">The sequence shown here is derived from an EMBL/GenBank/DDBJ whole genome shotgun (WGS) entry which is preliminary data.</text>
</comment>
<protein>
    <submittedName>
        <fullName evidence="1">Uncharacterized protein</fullName>
    </submittedName>
</protein>
<proteinExistence type="predicted"/>
<evidence type="ECO:0000313" key="2">
    <source>
        <dbReference type="Proteomes" id="UP000585507"/>
    </source>
</evidence>